<keyword evidence="4" id="KW-0804">Transcription</keyword>
<keyword evidence="5" id="KW-0539">Nucleus</keyword>
<dbReference type="GO" id="GO:0006355">
    <property type="term" value="P:regulation of DNA-templated transcription"/>
    <property type="evidence" value="ECO:0007669"/>
    <property type="project" value="InterPro"/>
</dbReference>
<comment type="caution">
    <text evidence="8">The sequence shown here is derived from an EMBL/GenBank/DDBJ whole genome shotgun (WGS) entry which is preliminary data.</text>
</comment>
<gene>
    <name evidence="8" type="ORF">OIU85_011310</name>
</gene>
<evidence type="ECO:0000256" key="3">
    <source>
        <dbReference type="ARBA" id="ARBA00023125"/>
    </source>
</evidence>
<evidence type="ECO:0000256" key="5">
    <source>
        <dbReference type="ARBA" id="ARBA00023242"/>
    </source>
</evidence>
<proteinExistence type="predicted"/>
<evidence type="ECO:0000259" key="7">
    <source>
        <dbReference type="PROSITE" id="PS51005"/>
    </source>
</evidence>
<keyword evidence="6" id="KW-1133">Transmembrane helix</keyword>
<evidence type="ECO:0000256" key="4">
    <source>
        <dbReference type="ARBA" id="ARBA00023163"/>
    </source>
</evidence>
<evidence type="ECO:0000256" key="2">
    <source>
        <dbReference type="ARBA" id="ARBA00023015"/>
    </source>
</evidence>
<accession>A0A9Q0SFH7</accession>
<name>A0A9Q0SFH7_SALVM</name>
<dbReference type="AlphaFoldDB" id="A0A9Q0SFH7"/>
<keyword evidence="3" id="KW-0238">DNA-binding</keyword>
<dbReference type="PROSITE" id="PS51005">
    <property type="entry name" value="NAC"/>
    <property type="match status" value="1"/>
</dbReference>
<reference evidence="8" key="2">
    <citation type="journal article" date="2023" name="Int. J. Mol. Sci.">
        <title>De Novo Assembly and Annotation of 11 Diverse Shrub Willow (Salix) Genomes Reveals Novel Gene Organization in Sex-Linked Regions.</title>
        <authorList>
            <person name="Hyden B."/>
            <person name="Feng K."/>
            <person name="Yates T.B."/>
            <person name="Jawdy S."/>
            <person name="Cereghino C."/>
            <person name="Smart L.B."/>
            <person name="Muchero W."/>
        </authorList>
    </citation>
    <scope>NUCLEOTIDE SEQUENCE [LARGE SCALE GENOMIC DNA]</scope>
    <source>
        <tissue evidence="8">Shoot tip</tissue>
    </source>
</reference>
<feature type="transmembrane region" description="Helical" evidence="6">
    <location>
        <begin position="380"/>
        <end position="397"/>
    </location>
</feature>
<dbReference type="Pfam" id="PF02365">
    <property type="entry name" value="NAM"/>
    <property type="match status" value="1"/>
</dbReference>
<keyword evidence="9" id="KW-1185">Reference proteome</keyword>
<protein>
    <submittedName>
        <fullName evidence="8">FACTOR putative-RELATED</fullName>
    </submittedName>
</protein>
<dbReference type="PANTHER" id="PTHR31989">
    <property type="entry name" value="NAC DOMAIN-CONTAINING PROTEIN 82-RELATED"/>
    <property type="match status" value="1"/>
</dbReference>
<keyword evidence="2" id="KW-0805">Transcription regulation</keyword>
<dbReference type="InterPro" id="IPR036093">
    <property type="entry name" value="NAC_dom_sf"/>
</dbReference>
<evidence type="ECO:0000313" key="9">
    <source>
        <dbReference type="Proteomes" id="UP001151529"/>
    </source>
</evidence>
<dbReference type="OrthoDB" id="840919at2759"/>
<comment type="subcellular location">
    <subcellularLocation>
        <location evidence="1">Nucleus</location>
    </subcellularLocation>
</comment>
<reference evidence="8" key="1">
    <citation type="submission" date="2022-11" db="EMBL/GenBank/DDBJ databases">
        <authorList>
            <person name="Hyden B.L."/>
            <person name="Feng K."/>
            <person name="Yates T."/>
            <person name="Jawdy S."/>
            <person name="Smart L.B."/>
            <person name="Muchero W."/>
        </authorList>
    </citation>
    <scope>NUCLEOTIDE SEQUENCE</scope>
    <source>
        <tissue evidence="8">Shoot tip</tissue>
    </source>
</reference>
<dbReference type="Gene3D" id="2.170.150.80">
    <property type="entry name" value="NAC domain"/>
    <property type="match status" value="1"/>
</dbReference>
<sequence>MTPVGFRFHPTDEEIIDHYLAHKLEGRDYLVDDHIGEIDHLYQRDPWDIPDYAIIQSDDRVWYFFCRLDNKHADGKRISRKTKSGNWKLTGKVRNIKRGGTNEVIGTKKNIVFQRKCRESKKVVGTEWVIHEFQRTSPPDERALVLCKLKDRGDKLAADLPNDEGEASRFMGSDFDNNAVETHNREVDASWLLSLINSDEDDINFSLPLQSQIHVQNSLLGEEDLTDFVESLLVNPDEYGSENAAFSHPSTSILQSSSHAYEEPANLYGGHGDLKIARQRQMAPGDDILLMGASSMGSTTATRHEHIESMQSGGEVIPETRQPQPPSQAQMHISSSGIAESDRKIALVTNPKPRLNDSARKGRFIHHETTISSHRSCPPSVYLLNAVLGVVLFLIMLREALIVH</sequence>
<dbReference type="SUPFAM" id="SSF101941">
    <property type="entry name" value="NAC domain"/>
    <property type="match status" value="1"/>
</dbReference>
<evidence type="ECO:0000313" key="8">
    <source>
        <dbReference type="EMBL" id="KAJ6675123.1"/>
    </source>
</evidence>
<dbReference type="InterPro" id="IPR003441">
    <property type="entry name" value="NAC-dom"/>
</dbReference>
<organism evidence="8 9">
    <name type="scientific">Salix viminalis</name>
    <name type="common">Common osier</name>
    <name type="synonym">Basket willow</name>
    <dbReference type="NCBI Taxonomy" id="40686"/>
    <lineage>
        <taxon>Eukaryota</taxon>
        <taxon>Viridiplantae</taxon>
        <taxon>Streptophyta</taxon>
        <taxon>Embryophyta</taxon>
        <taxon>Tracheophyta</taxon>
        <taxon>Spermatophyta</taxon>
        <taxon>Magnoliopsida</taxon>
        <taxon>eudicotyledons</taxon>
        <taxon>Gunneridae</taxon>
        <taxon>Pentapetalae</taxon>
        <taxon>rosids</taxon>
        <taxon>fabids</taxon>
        <taxon>Malpighiales</taxon>
        <taxon>Salicaceae</taxon>
        <taxon>Saliceae</taxon>
        <taxon>Salix</taxon>
    </lineage>
</organism>
<dbReference type="EMBL" id="JAPFFL010000016">
    <property type="protein sequence ID" value="KAJ6675123.1"/>
    <property type="molecule type" value="Genomic_DNA"/>
</dbReference>
<evidence type="ECO:0000256" key="6">
    <source>
        <dbReference type="SAM" id="Phobius"/>
    </source>
</evidence>
<evidence type="ECO:0000256" key="1">
    <source>
        <dbReference type="ARBA" id="ARBA00004123"/>
    </source>
</evidence>
<dbReference type="GO" id="GO:0003677">
    <property type="term" value="F:DNA binding"/>
    <property type="evidence" value="ECO:0007669"/>
    <property type="project" value="UniProtKB-KW"/>
</dbReference>
<feature type="domain" description="NAC" evidence="7">
    <location>
        <begin position="2"/>
        <end position="152"/>
    </location>
</feature>
<dbReference type="GO" id="GO:0005634">
    <property type="term" value="C:nucleus"/>
    <property type="evidence" value="ECO:0007669"/>
    <property type="project" value="UniProtKB-SubCell"/>
</dbReference>
<keyword evidence="6" id="KW-0812">Transmembrane</keyword>
<keyword evidence="6" id="KW-0472">Membrane</keyword>
<dbReference type="Proteomes" id="UP001151529">
    <property type="component" value="Chromosome 14"/>
</dbReference>